<dbReference type="GO" id="GO:0016460">
    <property type="term" value="C:myosin II complex"/>
    <property type="evidence" value="ECO:0007669"/>
    <property type="project" value="TreeGrafter"/>
</dbReference>
<dbReference type="Pfam" id="PF13499">
    <property type="entry name" value="EF-hand_7"/>
    <property type="match status" value="1"/>
</dbReference>
<dbReference type="PANTHER" id="PTHR23048">
    <property type="entry name" value="MYOSIN LIGHT CHAIN 1, 3"/>
    <property type="match status" value="1"/>
</dbReference>
<proteinExistence type="predicted"/>
<gene>
    <name evidence="3" type="ORF">TVY486_0902280</name>
</gene>
<dbReference type="AlphaFoldDB" id="G0U2A2"/>
<evidence type="ECO:0000313" key="3">
    <source>
        <dbReference type="EMBL" id="CCC50405.1"/>
    </source>
</evidence>
<dbReference type="PANTHER" id="PTHR23048:SF0">
    <property type="entry name" value="CALMODULIN LIKE 3"/>
    <property type="match status" value="1"/>
</dbReference>
<protein>
    <submittedName>
        <fullName evidence="3">Putative calmodulin-like protein</fullName>
    </submittedName>
</protein>
<name>G0U2A2_TRYVY</name>
<organism evidence="3">
    <name type="scientific">Trypanosoma vivax (strain Y486)</name>
    <dbReference type="NCBI Taxonomy" id="1055687"/>
    <lineage>
        <taxon>Eukaryota</taxon>
        <taxon>Discoba</taxon>
        <taxon>Euglenozoa</taxon>
        <taxon>Kinetoplastea</taxon>
        <taxon>Metakinetoplastina</taxon>
        <taxon>Trypanosomatida</taxon>
        <taxon>Trypanosomatidae</taxon>
        <taxon>Trypanosoma</taxon>
        <taxon>Duttonella</taxon>
    </lineage>
</organism>
<dbReference type="InterPro" id="IPR002048">
    <property type="entry name" value="EF_hand_dom"/>
</dbReference>
<reference evidence="3" key="1">
    <citation type="journal article" date="2012" name="Proc. Natl. Acad. Sci. U.S.A.">
        <title>Antigenic diversity is generated by distinct evolutionary mechanisms in African trypanosome species.</title>
        <authorList>
            <person name="Jackson A.P."/>
            <person name="Berry A."/>
            <person name="Aslett M."/>
            <person name="Allison H.C."/>
            <person name="Burton P."/>
            <person name="Vavrova-Anderson J."/>
            <person name="Brown R."/>
            <person name="Browne H."/>
            <person name="Corton N."/>
            <person name="Hauser H."/>
            <person name="Gamble J."/>
            <person name="Gilderthorp R."/>
            <person name="Marcello L."/>
            <person name="McQuillan J."/>
            <person name="Otto T.D."/>
            <person name="Quail M.A."/>
            <person name="Sanders M.J."/>
            <person name="van Tonder A."/>
            <person name="Ginger M.L."/>
            <person name="Field M.C."/>
            <person name="Barry J.D."/>
            <person name="Hertz-Fowler C."/>
            <person name="Berriman M."/>
        </authorList>
    </citation>
    <scope>NUCLEOTIDE SEQUENCE</scope>
    <source>
        <strain evidence="3">Y486</strain>
    </source>
</reference>
<dbReference type="EMBL" id="HE573025">
    <property type="protein sequence ID" value="CCC50405.1"/>
    <property type="molecule type" value="Genomic_DNA"/>
</dbReference>
<evidence type="ECO:0000256" key="1">
    <source>
        <dbReference type="ARBA" id="ARBA00022737"/>
    </source>
</evidence>
<dbReference type="InterPro" id="IPR050230">
    <property type="entry name" value="CALM/Myosin/TropC-like"/>
</dbReference>
<feature type="domain" description="EF-hand" evidence="2">
    <location>
        <begin position="145"/>
        <end position="180"/>
    </location>
</feature>
<dbReference type="FunFam" id="1.10.238.10:FF:000001">
    <property type="entry name" value="Calmodulin 1"/>
    <property type="match status" value="1"/>
</dbReference>
<keyword evidence="1" id="KW-0677">Repeat</keyword>
<sequence>MFLRNCRGYHSTNPVAIARAFLLLFTDVLRLLLSGKFLFLSLSSALLHKKESEGRKVHTYTHTSILVRACATRGVMSFPKEWTNTWNLFDERHTGYASHIDVKHIIRSLGRRYTEAELSELLNGMPDPLPFQTFVELMQRPYTGPSEDDLRTALRAFDGNDSGKLKVAELITLLTSLGEKMPEAEVKQLLSEVHTDEEGQVSIEELARFLCTPLPSTQPDIAELQKQLAEIS</sequence>
<dbReference type="VEuPathDB" id="TriTrypDB:TvY486_0902280"/>
<dbReference type="InterPro" id="IPR011992">
    <property type="entry name" value="EF-hand-dom_pair"/>
</dbReference>
<accession>G0U2A2</accession>
<dbReference type="Gene3D" id="1.10.238.10">
    <property type="entry name" value="EF-hand"/>
    <property type="match status" value="1"/>
</dbReference>
<dbReference type="PROSITE" id="PS50222">
    <property type="entry name" value="EF_HAND_2"/>
    <property type="match status" value="1"/>
</dbReference>
<dbReference type="GO" id="GO:0005509">
    <property type="term" value="F:calcium ion binding"/>
    <property type="evidence" value="ECO:0007669"/>
    <property type="project" value="InterPro"/>
</dbReference>
<dbReference type="SUPFAM" id="SSF47473">
    <property type="entry name" value="EF-hand"/>
    <property type="match status" value="1"/>
</dbReference>
<evidence type="ECO:0000259" key="2">
    <source>
        <dbReference type="PROSITE" id="PS50222"/>
    </source>
</evidence>
<dbReference type="CDD" id="cd00051">
    <property type="entry name" value="EFh"/>
    <property type="match status" value="1"/>
</dbReference>